<gene>
    <name evidence="2" type="ORF">Salat_2441000</name>
</gene>
<feature type="region of interest" description="Disordered" evidence="1">
    <location>
        <begin position="65"/>
        <end position="112"/>
    </location>
</feature>
<proteinExistence type="predicted"/>
<organism evidence="2 3">
    <name type="scientific">Sesamum alatum</name>
    <dbReference type="NCBI Taxonomy" id="300844"/>
    <lineage>
        <taxon>Eukaryota</taxon>
        <taxon>Viridiplantae</taxon>
        <taxon>Streptophyta</taxon>
        <taxon>Embryophyta</taxon>
        <taxon>Tracheophyta</taxon>
        <taxon>Spermatophyta</taxon>
        <taxon>Magnoliopsida</taxon>
        <taxon>eudicotyledons</taxon>
        <taxon>Gunneridae</taxon>
        <taxon>Pentapetalae</taxon>
        <taxon>asterids</taxon>
        <taxon>lamiids</taxon>
        <taxon>Lamiales</taxon>
        <taxon>Pedaliaceae</taxon>
        <taxon>Sesamum</taxon>
    </lineage>
</organism>
<feature type="region of interest" description="Disordered" evidence="1">
    <location>
        <begin position="1"/>
        <end position="46"/>
    </location>
</feature>
<feature type="compositionally biased region" description="Polar residues" evidence="1">
    <location>
        <begin position="13"/>
        <end position="24"/>
    </location>
</feature>
<dbReference type="EMBL" id="JACGWO010000009">
    <property type="protein sequence ID" value="KAK4420279.1"/>
    <property type="molecule type" value="Genomic_DNA"/>
</dbReference>
<evidence type="ECO:0000313" key="2">
    <source>
        <dbReference type="EMBL" id="KAK4420279.1"/>
    </source>
</evidence>
<protein>
    <submittedName>
        <fullName evidence="2">Uncharacterized protein</fullName>
    </submittedName>
</protein>
<feature type="compositionally biased region" description="Basic and acidic residues" evidence="1">
    <location>
        <begin position="169"/>
        <end position="179"/>
    </location>
</feature>
<feature type="region of interest" description="Disordered" evidence="1">
    <location>
        <begin position="136"/>
        <end position="179"/>
    </location>
</feature>
<sequence length="179" mass="19814">MVKRKVLLGSGEIQENLSKNTLPSSPGEDLHVSKRVSKSSAQSPYVKMDDLERLLEEAIRRGTEAALRTSGRCRWGPRNQARRGPHLGERKDPDSVGSSRAPSPRENLNKECFGDNLDVDELRREVAELKATIKPPANFARGNPFSKDILNEPVPPGTRIPQIACFGGEKGDPRDHLLE</sequence>
<comment type="caution">
    <text evidence="2">The sequence shown here is derived from an EMBL/GenBank/DDBJ whole genome shotgun (WGS) entry which is preliminary data.</text>
</comment>
<dbReference type="Proteomes" id="UP001293254">
    <property type="component" value="Unassembled WGS sequence"/>
</dbReference>
<reference evidence="2" key="1">
    <citation type="submission" date="2020-06" db="EMBL/GenBank/DDBJ databases">
        <authorList>
            <person name="Li T."/>
            <person name="Hu X."/>
            <person name="Zhang T."/>
            <person name="Song X."/>
            <person name="Zhang H."/>
            <person name="Dai N."/>
            <person name="Sheng W."/>
            <person name="Hou X."/>
            <person name="Wei L."/>
        </authorList>
    </citation>
    <scope>NUCLEOTIDE SEQUENCE</scope>
    <source>
        <strain evidence="2">3651</strain>
        <tissue evidence="2">Leaf</tissue>
    </source>
</reference>
<evidence type="ECO:0000313" key="3">
    <source>
        <dbReference type="Proteomes" id="UP001293254"/>
    </source>
</evidence>
<dbReference type="AlphaFoldDB" id="A0AAE1XYH3"/>
<evidence type="ECO:0000256" key="1">
    <source>
        <dbReference type="SAM" id="MobiDB-lite"/>
    </source>
</evidence>
<reference evidence="2" key="2">
    <citation type="journal article" date="2024" name="Plant">
        <title>Genomic evolution and insights into agronomic trait innovations of Sesamum species.</title>
        <authorList>
            <person name="Miao H."/>
            <person name="Wang L."/>
            <person name="Qu L."/>
            <person name="Liu H."/>
            <person name="Sun Y."/>
            <person name="Le M."/>
            <person name="Wang Q."/>
            <person name="Wei S."/>
            <person name="Zheng Y."/>
            <person name="Lin W."/>
            <person name="Duan Y."/>
            <person name="Cao H."/>
            <person name="Xiong S."/>
            <person name="Wang X."/>
            <person name="Wei L."/>
            <person name="Li C."/>
            <person name="Ma Q."/>
            <person name="Ju M."/>
            <person name="Zhao R."/>
            <person name="Li G."/>
            <person name="Mu C."/>
            <person name="Tian Q."/>
            <person name="Mei H."/>
            <person name="Zhang T."/>
            <person name="Gao T."/>
            <person name="Zhang H."/>
        </authorList>
    </citation>
    <scope>NUCLEOTIDE SEQUENCE</scope>
    <source>
        <strain evidence="2">3651</strain>
    </source>
</reference>
<accession>A0AAE1XYH3</accession>
<keyword evidence="3" id="KW-1185">Reference proteome</keyword>
<name>A0AAE1XYH3_9LAMI</name>